<name>F0W329_9STRA</name>
<dbReference type="EMBL" id="FR824056">
    <property type="protein sequence ID" value="CCA15466.1"/>
    <property type="molecule type" value="Genomic_DNA"/>
</dbReference>
<sequence>MYPLSQSNDLLGARELTQRIENMQSKKEDVTDGNWSLCFQVYHSAHRQRDFPLVFRVVVALKRQIYADDQTSPT</sequence>
<protein>
    <submittedName>
        <fullName evidence="1">AlNc14C11G1407 protein</fullName>
    </submittedName>
</protein>
<accession>F0W329</accession>
<reference evidence="1" key="1">
    <citation type="journal article" date="2011" name="PLoS Biol.">
        <title>Gene gain and loss during evolution of obligate parasitism in the white rust pathogen of Arabidopsis thaliana.</title>
        <authorList>
            <person name="Kemen E."/>
            <person name="Gardiner A."/>
            <person name="Schultz-Larsen T."/>
            <person name="Kemen A.C."/>
            <person name="Balmuth A.L."/>
            <person name="Robert-Seilaniantz A."/>
            <person name="Bailey K."/>
            <person name="Holub E."/>
            <person name="Studholme D.J."/>
            <person name="Maclean D."/>
            <person name="Jones J.D."/>
        </authorList>
    </citation>
    <scope>NUCLEOTIDE SEQUENCE</scope>
</reference>
<gene>
    <name evidence="1" type="primary">AlNc14C11G1407</name>
    <name evidence="1" type="ORF">ALNC14_016090</name>
</gene>
<dbReference type="AlphaFoldDB" id="F0W329"/>
<organism evidence="1">
    <name type="scientific">Albugo laibachii Nc14</name>
    <dbReference type="NCBI Taxonomy" id="890382"/>
    <lineage>
        <taxon>Eukaryota</taxon>
        <taxon>Sar</taxon>
        <taxon>Stramenopiles</taxon>
        <taxon>Oomycota</taxon>
        <taxon>Peronosporomycetes</taxon>
        <taxon>Albuginales</taxon>
        <taxon>Albuginaceae</taxon>
        <taxon>Albugo</taxon>
    </lineage>
</organism>
<proteinExistence type="predicted"/>
<reference evidence="1" key="2">
    <citation type="submission" date="2011-02" db="EMBL/GenBank/DDBJ databases">
        <authorList>
            <person name="MacLean D."/>
        </authorList>
    </citation>
    <scope>NUCLEOTIDE SEQUENCE</scope>
</reference>
<dbReference type="HOGENOM" id="CLU_2692915_0_0_1"/>
<evidence type="ECO:0000313" key="1">
    <source>
        <dbReference type="EMBL" id="CCA15466.1"/>
    </source>
</evidence>